<dbReference type="PROSITE" id="PS50929">
    <property type="entry name" value="ABC_TM1F"/>
    <property type="match status" value="1"/>
</dbReference>
<evidence type="ECO:0000259" key="9">
    <source>
        <dbReference type="PROSITE" id="PS50893"/>
    </source>
</evidence>
<keyword evidence="4" id="KW-0067">ATP-binding</keyword>
<evidence type="ECO:0000256" key="1">
    <source>
        <dbReference type="ARBA" id="ARBA00004651"/>
    </source>
</evidence>
<dbReference type="InterPro" id="IPR003439">
    <property type="entry name" value="ABC_transporter-like_ATP-bd"/>
</dbReference>
<dbReference type="Gene3D" id="3.40.50.300">
    <property type="entry name" value="P-loop containing nucleotide triphosphate hydrolases"/>
    <property type="match status" value="1"/>
</dbReference>
<evidence type="ECO:0000256" key="2">
    <source>
        <dbReference type="ARBA" id="ARBA00022692"/>
    </source>
</evidence>
<evidence type="ECO:0000256" key="4">
    <source>
        <dbReference type="ARBA" id="ARBA00022840"/>
    </source>
</evidence>
<dbReference type="Proteomes" id="UP000002357">
    <property type="component" value="Plasmid pSCL4"/>
</dbReference>
<evidence type="ECO:0000256" key="8">
    <source>
        <dbReference type="SAM" id="Phobius"/>
    </source>
</evidence>
<dbReference type="Pfam" id="PF00005">
    <property type="entry name" value="ABC_tran"/>
    <property type="match status" value="1"/>
</dbReference>
<dbReference type="InterPro" id="IPR017871">
    <property type="entry name" value="ABC_transporter-like_CS"/>
</dbReference>
<dbReference type="EMBL" id="CM000914">
    <property type="protein sequence ID" value="EFG04240.2"/>
    <property type="molecule type" value="Genomic_DNA"/>
</dbReference>
<dbReference type="InterPro" id="IPR027417">
    <property type="entry name" value="P-loop_NTPase"/>
</dbReference>
<dbReference type="InterPro" id="IPR036640">
    <property type="entry name" value="ABC1_TM_sf"/>
</dbReference>
<organism evidence="11 12">
    <name type="scientific">Streptomyces clavuligerus</name>
    <dbReference type="NCBI Taxonomy" id="1901"/>
    <lineage>
        <taxon>Bacteria</taxon>
        <taxon>Bacillati</taxon>
        <taxon>Actinomycetota</taxon>
        <taxon>Actinomycetes</taxon>
        <taxon>Kitasatosporales</taxon>
        <taxon>Streptomycetaceae</taxon>
        <taxon>Streptomyces</taxon>
    </lineage>
</organism>
<gene>
    <name evidence="11" type="ORF">SCLAV_p0753</name>
</gene>
<dbReference type="OrthoDB" id="9806127at2"/>
<feature type="compositionally biased region" description="Pro residues" evidence="7">
    <location>
        <begin position="618"/>
        <end position="630"/>
    </location>
</feature>
<keyword evidence="3" id="KW-0547">Nucleotide-binding</keyword>
<keyword evidence="12" id="KW-1185">Reference proteome</keyword>
<evidence type="ECO:0000256" key="7">
    <source>
        <dbReference type="SAM" id="MobiDB-lite"/>
    </source>
</evidence>
<evidence type="ECO:0000313" key="12">
    <source>
        <dbReference type="Proteomes" id="UP000002357"/>
    </source>
</evidence>
<dbReference type="InterPro" id="IPR011527">
    <property type="entry name" value="ABC1_TM_dom"/>
</dbReference>
<dbReference type="GO" id="GO:0005886">
    <property type="term" value="C:plasma membrane"/>
    <property type="evidence" value="ECO:0007669"/>
    <property type="project" value="UniProtKB-SubCell"/>
</dbReference>
<evidence type="ECO:0000256" key="5">
    <source>
        <dbReference type="ARBA" id="ARBA00022989"/>
    </source>
</evidence>
<accession>D5SJZ7</accession>
<keyword evidence="6 8" id="KW-0472">Membrane</keyword>
<evidence type="ECO:0000313" key="11">
    <source>
        <dbReference type="EMBL" id="EFG04240.2"/>
    </source>
</evidence>
<proteinExistence type="predicted"/>
<reference evidence="11 12" key="1">
    <citation type="journal article" date="2010" name="Genome Biol. Evol.">
        <title>The sequence of a 1.8-mb bacterial linear plasmid reveals a rich evolutionary reservoir of secondary metabolic pathways.</title>
        <authorList>
            <person name="Medema M.H."/>
            <person name="Trefzer A."/>
            <person name="Kovalchuk A."/>
            <person name="van den Berg M."/>
            <person name="Mueller U."/>
            <person name="Heijne W."/>
            <person name="Wu L."/>
            <person name="Alam M.T."/>
            <person name="Ronning C.M."/>
            <person name="Nierman W.C."/>
            <person name="Bovenberg R.A.L."/>
            <person name="Breitling R."/>
            <person name="Takano E."/>
        </authorList>
    </citation>
    <scope>NUCLEOTIDE SEQUENCE [LARGE SCALE GENOMIC DNA]</scope>
    <source>
        <strain evidence="12">ATCC 27064 / DSM 738 / JCM 4710 / NBRC 13307 / NCIMB 12785 / NRRL 3585 / VKM Ac-602</strain>
        <plasmid evidence="11">pSCL4</plasmid>
    </source>
</reference>
<comment type="subcellular location">
    <subcellularLocation>
        <location evidence="1">Cell membrane</location>
        <topology evidence="1">Multi-pass membrane protein</topology>
    </subcellularLocation>
</comment>
<sequence length="638" mass="68417">MTAAPVAKGTNETPGPRRLLRVLRAATALAFTSAPWHLVALVLLTVAGGLLPVAAAWTVRAVLDRLAGGGGVDALLVPAALLAASGVAAAAVPQLAQYIRAQMQRAAGLTAQDALYRSVDGLTGLRRFEDPRFLDRLRLAQQAGGMMPTQAVNSALGVLQAVVTASGFLGSLIVLSPVLAAAVLLSAVPVLVGELAMSRRRAAMFWDIGPAERRELFYRQLLTSPQAAKEIRLFGIGGFLRGRMNDERRRADAAKQTVDRQELAVQLGLGVLAALVAGLGLLWAVRTAGGGGVGVGDVSLLLAALPAVQAALAGIANEIANGHQALLLFDHYVTVRATPDDLPVSARPRPVPPLRHGIELRDVWFRYSEDHPWVLRGADLTIPAGRAVALVGLNGAGKSTLVKLLCRLYDPTRGRILWDGTDLRDADPAELRRRIGATFQDYMEYDLTAGENIGLGDLERLRDHSRIEHAARLAGAHETVTRLADGYDTLLSRTFFAEEEKEEPVAGTVLSGGQWQRLALARSFFRDRADLLILDEPSSGLDAEAEYRVHLRLREYRAGRTSVLISHRLGALRDADMIAVLDDGRVTERGTHDELIRADGTYARLFSVQARGYRGEAPDPPDVLPAPGPSPSVMGADR</sequence>
<feature type="transmembrane region" description="Helical" evidence="8">
    <location>
        <begin position="75"/>
        <end position="96"/>
    </location>
</feature>
<dbReference type="GO" id="GO:0016887">
    <property type="term" value="F:ATP hydrolysis activity"/>
    <property type="evidence" value="ECO:0007669"/>
    <property type="project" value="InterPro"/>
</dbReference>
<dbReference type="GO" id="GO:0005524">
    <property type="term" value="F:ATP binding"/>
    <property type="evidence" value="ECO:0007669"/>
    <property type="project" value="UniProtKB-KW"/>
</dbReference>
<protein>
    <submittedName>
        <fullName evidence="11">ABC-type bacteriocin/lantibiotic exporter</fullName>
    </submittedName>
</protein>
<name>D5SJZ7_STRCL</name>
<feature type="transmembrane region" description="Helical" evidence="8">
    <location>
        <begin position="168"/>
        <end position="192"/>
    </location>
</feature>
<dbReference type="Gene3D" id="1.20.1560.10">
    <property type="entry name" value="ABC transporter type 1, transmembrane domain"/>
    <property type="match status" value="1"/>
</dbReference>
<evidence type="ECO:0000256" key="3">
    <source>
        <dbReference type="ARBA" id="ARBA00022741"/>
    </source>
</evidence>
<dbReference type="SUPFAM" id="SSF52540">
    <property type="entry name" value="P-loop containing nucleoside triphosphate hydrolases"/>
    <property type="match status" value="1"/>
</dbReference>
<feature type="domain" description="ABC transporter" evidence="9">
    <location>
        <begin position="358"/>
        <end position="608"/>
    </location>
</feature>
<dbReference type="SUPFAM" id="SSF90123">
    <property type="entry name" value="ABC transporter transmembrane region"/>
    <property type="match status" value="1"/>
</dbReference>
<keyword evidence="2 8" id="KW-0812">Transmembrane</keyword>
<dbReference type="GO" id="GO:0140359">
    <property type="term" value="F:ABC-type transporter activity"/>
    <property type="evidence" value="ECO:0007669"/>
    <property type="project" value="InterPro"/>
</dbReference>
<dbReference type="PANTHER" id="PTHR24221:SF646">
    <property type="entry name" value="HAEMOLYSIN SECRETION ATP-BINDING PROTEIN"/>
    <property type="match status" value="1"/>
</dbReference>
<dbReference type="PANTHER" id="PTHR24221">
    <property type="entry name" value="ATP-BINDING CASSETTE SUB-FAMILY B"/>
    <property type="match status" value="1"/>
</dbReference>
<keyword evidence="11" id="KW-0614">Plasmid</keyword>
<geneLocation type="plasmid" evidence="11 12">
    <name>pSCL4</name>
</geneLocation>
<dbReference type="InterPro" id="IPR039421">
    <property type="entry name" value="Type_1_exporter"/>
</dbReference>
<evidence type="ECO:0000259" key="10">
    <source>
        <dbReference type="PROSITE" id="PS50929"/>
    </source>
</evidence>
<evidence type="ECO:0000256" key="6">
    <source>
        <dbReference type="ARBA" id="ARBA00023136"/>
    </source>
</evidence>
<feature type="transmembrane region" description="Helical" evidence="8">
    <location>
        <begin position="38"/>
        <end position="63"/>
    </location>
</feature>
<feature type="domain" description="ABC transmembrane type-1" evidence="10">
    <location>
        <begin position="39"/>
        <end position="324"/>
    </location>
</feature>
<dbReference type="AlphaFoldDB" id="D5SJZ7"/>
<dbReference type="PROSITE" id="PS00211">
    <property type="entry name" value="ABC_TRANSPORTER_1"/>
    <property type="match status" value="1"/>
</dbReference>
<dbReference type="eggNOG" id="COG1132">
    <property type="taxonomic scope" value="Bacteria"/>
</dbReference>
<dbReference type="GO" id="GO:0034040">
    <property type="term" value="F:ATPase-coupled lipid transmembrane transporter activity"/>
    <property type="evidence" value="ECO:0007669"/>
    <property type="project" value="TreeGrafter"/>
</dbReference>
<feature type="region of interest" description="Disordered" evidence="7">
    <location>
        <begin position="614"/>
        <end position="638"/>
    </location>
</feature>
<dbReference type="InterPro" id="IPR003593">
    <property type="entry name" value="AAA+_ATPase"/>
</dbReference>
<dbReference type="PROSITE" id="PS50893">
    <property type="entry name" value="ABC_TRANSPORTER_2"/>
    <property type="match status" value="1"/>
</dbReference>
<feature type="transmembrane region" description="Helical" evidence="8">
    <location>
        <begin position="263"/>
        <end position="285"/>
    </location>
</feature>
<dbReference type="SMART" id="SM00382">
    <property type="entry name" value="AAA"/>
    <property type="match status" value="1"/>
</dbReference>
<keyword evidence="5 8" id="KW-1133">Transmembrane helix</keyword>